<evidence type="ECO:0000256" key="1">
    <source>
        <dbReference type="SAM" id="MobiDB-lite"/>
    </source>
</evidence>
<protein>
    <submittedName>
        <fullName evidence="2">Uncharacterized protein</fullName>
    </submittedName>
</protein>
<proteinExistence type="predicted"/>
<feature type="region of interest" description="Disordered" evidence="1">
    <location>
        <begin position="63"/>
        <end position="91"/>
    </location>
</feature>
<name>A0A9Q1FJG0_SYNKA</name>
<accession>A0A9Q1FJG0</accession>
<feature type="region of interest" description="Disordered" evidence="1">
    <location>
        <begin position="1"/>
        <end position="31"/>
    </location>
</feature>
<evidence type="ECO:0000313" key="3">
    <source>
        <dbReference type="Proteomes" id="UP001152622"/>
    </source>
</evidence>
<dbReference type="EMBL" id="JAINUF010000005">
    <property type="protein sequence ID" value="KAJ8359765.1"/>
    <property type="molecule type" value="Genomic_DNA"/>
</dbReference>
<comment type="caution">
    <text evidence="2">The sequence shown here is derived from an EMBL/GenBank/DDBJ whole genome shotgun (WGS) entry which is preliminary data.</text>
</comment>
<organism evidence="2 3">
    <name type="scientific">Synaphobranchus kaupii</name>
    <name type="common">Kaup's arrowtooth eel</name>
    <dbReference type="NCBI Taxonomy" id="118154"/>
    <lineage>
        <taxon>Eukaryota</taxon>
        <taxon>Metazoa</taxon>
        <taxon>Chordata</taxon>
        <taxon>Craniata</taxon>
        <taxon>Vertebrata</taxon>
        <taxon>Euteleostomi</taxon>
        <taxon>Actinopterygii</taxon>
        <taxon>Neopterygii</taxon>
        <taxon>Teleostei</taxon>
        <taxon>Anguilliformes</taxon>
        <taxon>Synaphobranchidae</taxon>
        <taxon>Synaphobranchus</taxon>
    </lineage>
</organism>
<sequence length="123" mass="13164">MSVCRARARPAYKPQTFLPQSGAGTPPALRPGRLLVQSAPVDRTLRHPQFSGSVVIKRSCPPAPSPALRCVPDPSSRPPRSPSPRLRPTGSHAALFEDVIKASPAVRGDQAHRANGAPLLRLR</sequence>
<feature type="compositionally biased region" description="Basic residues" evidence="1">
    <location>
        <begin position="1"/>
        <end position="10"/>
    </location>
</feature>
<dbReference type="Proteomes" id="UP001152622">
    <property type="component" value="Chromosome 5"/>
</dbReference>
<evidence type="ECO:0000313" key="2">
    <source>
        <dbReference type="EMBL" id="KAJ8359765.1"/>
    </source>
</evidence>
<reference evidence="2" key="1">
    <citation type="journal article" date="2023" name="Science">
        <title>Genome structures resolve the early diversification of teleost fishes.</title>
        <authorList>
            <person name="Parey E."/>
            <person name="Louis A."/>
            <person name="Montfort J."/>
            <person name="Bouchez O."/>
            <person name="Roques C."/>
            <person name="Iampietro C."/>
            <person name="Lluch J."/>
            <person name="Castinel A."/>
            <person name="Donnadieu C."/>
            <person name="Desvignes T."/>
            <person name="Floi Bucao C."/>
            <person name="Jouanno E."/>
            <person name="Wen M."/>
            <person name="Mejri S."/>
            <person name="Dirks R."/>
            <person name="Jansen H."/>
            <person name="Henkel C."/>
            <person name="Chen W.J."/>
            <person name="Zahm M."/>
            <person name="Cabau C."/>
            <person name="Klopp C."/>
            <person name="Thompson A.W."/>
            <person name="Robinson-Rechavi M."/>
            <person name="Braasch I."/>
            <person name="Lecointre G."/>
            <person name="Bobe J."/>
            <person name="Postlethwait J.H."/>
            <person name="Berthelot C."/>
            <person name="Roest Crollius H."/>
            <person name="Guiguen Y."/>
        </authorList>
    </citation>
    <scope>NUCLEOTIDE SEQUENCE</scope>
    <source>
        <strain evidence="2">WJC10195</strain>
    </source>
</reference>
<gene>
    <name evidence="2" type="ORF">SKAU_G00162900</name>
</gene>
<keyword evidence="3" id="KW-1185">Reference proteome</keyword>
<feature type="region of interest" description="Disordered" evidence="1">
    <location>
        <begin position="103"/>
        <end position="123"/>
    </location>
</feature>
<dbReference type="AlphaFoldDB" id="A0A9Q1FJG0"/>